<protein>
    <submittedName>
        <fullName evidence="1">SRPBCC family protein</fullName>
    </submittedName>
</protein>
<evidence type="ECO:0000313" key="2">
    <source>
        <dbReference type="Proteomes" id="UP001611548"/>
    </source>
</evidence>
<reference evidence="1 2" key="1">
    <citation type="submission" date="2024-10" db="EMBL/GenBank/DDBJ databases">
        <title>The Natural Products Discovery Center: Release of the First 8490 Sequenced Strains for Exploring Actinobacteria Biosynthetic Diversity.</title>
        <authorList>
            <person name="Kalkreuter E."/>
            <person name="Kautsar S.A."/>
            <person name="Yang D."/>
            <person name="Bader C.D."/>
            <person name="Teijaro C.N."/>
            <person name="Fluegel L."/>
            <person name="Davis C.M."/>
            <person name="Simpson J.R."/>
            <person name="Lauterbach L."/>
            <person name="Steele A.D."/>
            <person name="Gui C."/>
            <person name="Meng S."/>
            <person name="Li G."/>
            <person name="Viehrig K."/>
            <person name="Ye F."/>
            <person name="Su P."/>
            <person name="Kiefer A.F."/>
            <person name="Nichols A."/>
            <person name="Cepeda A.J."/>
            <person name="Yan W."/>
            <person name="Fan B."/>
            <person name="Jiang Y."/>
            <person name="Adhikari A."/>
            <person name="Zheng C.-J."/>
            <person name="Schuster L."/>
            <person name="Cowan T.M."/>
            <person name="Smanski M.J."/>
            <person name="Chevrette M.G."/>
            <person name="De Carvalho L.P.S."/>
            <person name="Shen B."/>
        </authorList>
    </citation>
    <scope>NUCLEOTIDE SEQUENCE [LARGE SCALE GENOMIC DNA]</scope>
    <source>
        <strain evidence="1 2">NPDC020327</strain>
    </source>
</reference>
<dbReference type="InterPro" id="IPR023393">
    <property type="entry name" value="START-like_dom_sf"/>
</dbReference>
<organism evidence="1 2">
    <name type="scientific">Streptomyces pathocidini</name>
    <dbReference type="NCBI Taxonomy" id="1650571"/>
    <lineage>
        <taxon>Bacteria</taxon>
        <taxon>Bacillati</taxon>
        <taxon>Actinomycetota</taxon>
        <taxon>Actinomycetes</taxon>
        <taxon>Kitasatosporales</taxon>
        <taxon>Streptomycetaceae</taxon>
        <taxon>Streptomyces</taxon>
    </lineage>
</organism>
<dbReference type="Pfam" id="PF10604">
    <property type="entry name" value="Polyketide_cyc2"/>
    <property type="match status" value="1"/>
</dbReference>
<dbReference type="SUPFAM" id="SSF55961">
    <property type="entry name" value="Bet v1-like"/>
    <property type="match status" value="1"/>
</dbReference>
<dbReference type="RefSeq" id="WP_055470873.1">
    <property type="nucleotide sequence ID" value="NZ_JBIRWE010000010.1"/>
</dbReference>
<name>A0ABW7UZ45_9ACTN</name>
<keyword evidence="2" id="KW-1185">Reference proteome</keyword>
<dbReference type="Gene3D" id="3.30.530.20">
    <property type="match status" value="1"/>
</dbReference>
<dbReference type="Proteomes" id="UP001611548">
    <property type="component" value="Unassembled WGS sequence"/>
</dbReference>
<evidence type="ECO:0000313" key="1">
    <source>
        <dbReference type="EMBL" id="MFI1966599.1"/>
    </source>
</evidence>
<comment type="caution">
    <text evidence="1">The sequence shown here is derived from an EMBL/GenBank/DDBJ whole genome shotgun (WGS) entry which is preliminary data.</text>
</comment>
<proteinExistence type="predicted"/>
<dbReference type="InterPro" id="IPR019587">
    <property type="entry name" value="Polyketide_cyclase/dehydratase"/>
</dbReference>
<accession>A0ABW7UZ45</accession>
<gene>
    <name evidence="1" type="ORF">ACH429_21225</name>
</gene>
<dbReference type="EMBL" id="JBIRWE010000010">
    <property type="protein sequence ID" value="MFI1966599.1"/>
    <property type="molecule type" value="Genomic_DNA"/>
</dbReference>
<sequence>MDGVRNARTQGAHRAHLDIEAGDRVYGLDTEILDRGQGRLMTWRIMNGAHLKGTFSVLPLDPQHTRVQVRVEYDPATVKETFGSPKGFAQVGAIERLVRDDLRHLKDLAEDTR</sequence>